<protein>
    <recommendedName>
        <fullName evidence="5">RxLR effector protein</fullName>
    </recommendedName>
</protein>
<reference evidence="7" key="1">
    <citation type="submission" date="2023-04" db="EMBL/GenBank/DDBJ databases">
        <title>Phytophthora lilii NBRC 32176.</title>
        <authorList>
            <person name="Ichikawa N."/>
            <person name="Sato H."/>
            <person name="Tonouchi N."/>
        </authorList>
    </citation>
    <scope>NUCLEOTIDE SEQUENCE</scope>
    <source>
        <strain evidence="7">NBRC 32176</strain>
    </source>
</reference>
<dbReference type="InterPro" id="IPR031825">
    <property type="entry name" value="RXLR"/>
</dbReference>
<comment type="caution">
    <text evidence="7">The sequence shown here is derived from an EMBL/GenBank/DDBJ whole genome shotgun (WGS) entry which is preliminary data.</text>
</comment>
<feature type="compositionally biased region" description="Acidic residues" evidence="6">
    <location>
        <begin position="89"/>
        <end position="105"/>
    </location>
</feature>
<evidence type="ECO:0000256" key="5">
    <source>
        <dbReference type="RuleBase" id="RU367124"/>
    </source>
</evidence>
<sequence>MNKNDSLPFTGAHFAIYIQARKTSYPLRTSKSTMRACYSLVIAATSLLIASDAAISAAMDSALVSPHPIGAAQTAVNTQRLLRRHENMEAYDGDDDDDIDDDDGYEERGKPPFATARLEKALNNNRTLAKLLKQWDDDGYSLERVARNVEVDMNGPLDQHFMSLVTGFKPYQNGWRPQ</sequence>
<organism evidence="7 8">
    <name type="scientific">Phytophthora lilii</name>
    <dbReference type="NCBI Taxonomy" id="2077276"/>
    <lineage>
        <taxon>Eukaryota</taxon>
        <taxon>Sar</taxon>
        <taxon>Stramenopiles</taxon>
        <taxon>Oomycota</taxon>
        <taxon>Peronosporomycetes</taxon>
        <taxon>Peronosporales</taxon>
        <taxon>Peronosporaceae</taxon>
        <taxon>Phytophthora</taxon>
    </lineage>
</organism>
<keyword evidence="3 5" id="KW-0964">Secreted</keyword>
<evidence type="ECO:0000256" key="6">
    <source>
        <dbReference type="SAM" id="MobiDB-lite"/>
    </source>
</evidence>
<evidence type="ECO:0000313" key="7">
    <source>
        <dbReference type="EMBL" id="GMF13641.1"/>
    </source>
</evidence>
<proteinExistence type="inferred from homology"/>
<evidence type="ECO:0000313" key="8">
    <source>
        <dbReference type="Proteomes" id="UP001165083"/>
    </source>
</evidence>
<dbReference type="Pfam" id="PF16810">
    <property type="entry name" value="RXLR"/>
    <property type="match status" value="1"/>
</dbReference>
<comment type="similarity">
    <text evidence="2 5">Belongs to the RxLR effector family.</text>
</comment>
<dbReference type="Proteomes" id="UP001165083">
    <property type="component" value="Unassembled WGS sequence"/>
</dbReference>
<feature type="region of interest" description="Disordered" evidence="6">
    <location>
        <begin position="86"/>
        <end position="110"/>
    </location>
</feature>
<dbReference type="GO" id="GO:0005576">
    <property type="term" value="C:extracellular region"/>
    <property type="evidence" value="ECO:0007669"/>
    <property type="project" value="UniProtKB-SubCell"/>
</dbReference>
<gene>
    <name evidence="7" type="ORF">Plil01_000409500</name>
</gene>
<dbReference type="AlphaFoldDB" id="A0A9W6WQF5"/>
<evidence type="ECO:0000256" key="4">
    <source>
        <dbReference type="ARBA" id="ARBA00022729"/>
    </source>
</evidence>
<dbReference type="EMBL" id="BSXW01000165">
    <property type="protein sequence ID" value="GMF13641.1"/>
    <property type="molecule type" value="Genomic_DNA"/>
</dbReference>
<comment type="function">
    <text evidence="5">Effector that suppresses plant defense responses during pathogen infection.</text>
</comment>
<dbReference type="OrthoDB" id="129528at2759"/>
<keyword evidence="4" id="KW-0732">Signal</keyword>
<evidence type="ECO:0000256" key="3">
    <source>
        <dbReference type="ARBA" id="ARBA00022525"/>
    </source>
</evidence>
<evidence type="ECO:0000256" key="2">
    <source>
        <dbReference type="ARBA" id="ARBA00010400"/>
    </source>
</evidence>
<accession>A0A9W6WQF5</accession>
<evidence type="ECO:0000256" key="1">
    <source>
        <dbReference type="ARBA" id="ARBA00004613"/>
    </source>
</evidence>
<comment type="domain">
    <text evidence="5">The RxLR-dEER motif acts to carry the protein into the host cell cytoplasm through binding to cell surface phosphatidylinositol-3-phosphate.</text>
</comment>
<keyword evidence="8" id="KW-1185">Reference proteome</keyword>
<comment type="subcellular location">
    <subcellularLocation>
        <location evidence="1 5">Secreted</location>
    </subcellularLocation>
</comment>
<name>A0A9W6WQF5_9STRA</name>